<reference evidence="1 2" key="1">
    <citation type="submission" date="2019-03" db="EMBL/GenBank/DDBJ databases">
        <title>First draft genome of Liparis tanakae, snailfish: a comprehensive survey of snailfish specific genes.</title>
        <authorList>
            <person name="Kim W."/>
            <person name="Song I."/>
            <person name="Jeong J.-H."/>
            <person name="Kim D."/>
            <person name="Kim S."/>
            <person name="Ryu S."/>
            <person name="Song J.Y."/>
            <person name="Lee S.K."/>
        </authorList>
    </citation>
    <scope>NUCLEOTIDE SEQUENCE [LARGE SCALE GENOMIC DNA]</scope>
    <source>
        <tissue evidence="1">Muscle</tissue>
    </source>
</reference>
<dbReference type="EMBL" id="SRLO01000006">
    <property type="protein sequence ID" value="TNN88313.1"/>
    <property type="molecule type" value="Genomic_DNA"/>
</dbReference>
<evidence type="ECO:0000313" key="1">
    <source>
        <dbReference type="EMBL" id="TNN88313.1"/>
    </source>
</evidence>
<proteinExistence type="predicted"/>
<evidence type="ECO:0000313" key="2">
    <source>
        <dbReference type="Proteomes" id="UP000314294"/>
    </source>
</evidence>
<accession>A0A4Z2JEV7</accession>
<dbReference type="AlphaFoldDB" id="A0A4Z2JEV7"/>
<protein>
    <submittedName>
        <fullName evidence="1">Uncharacterized protein</fullName>
    </submittedName>
</protein>
<dbReference type="Proteomes" id="UP000314294">
    <property type="component" value="Unassembled WGS sequence"/>
</dbReference>
<name>A0A4Z2JEV7_9TELE</name>
<organism evidence="1 2">
    <name type="scientific">Liparis tanakae</name>
    <name type="common">Tanaka's snailfish</name>
    <dbReference type="NCBI Taxonomy" id="230148"/>
    <lineage>
        <taxon>Eukaryota</taxon>
        <taxon>Metazoa</taxon>
        <taxon>Chordata</taxon>
        <taxon>Craniata</taxon>
        <taxon>Vertebrata</taxon>
        <taxon>Euteleostomi</taxon>
        <taxon>Actinopterygii</taxon>
        <taxon>Neopterygii</taxon>
        <taxon>Teleostei</taxon>
        <taxon>Neoteleostei</taxon>
        <taxon>Acanthomorphata</taxon>
        <taxon>Eupercaria</taxon>
        <taxon>Perciformes</taxon>
        <taxon>Cottioidei</taxon>
        <taxon>Cottales</taxon>
        <taxon>Liparidae</taxon>
        <taxon>Liparis</taxon>
    </lineage>
</organism>
<keyword evidence="2" id="KW-1185">Reference proteome</keyword>
<comment type="caution">
    <text evidence="1">The sequence shown here is derived from an EMBL/GenBank/DDBJ whole genome shotgun (WGS) entry which is preliminary data.</text>
</comment>
<gene>
    <name evidence="1" type="ORF">EYF80_001529</name>
</gene>
<sequence length="77" mass="8565">MTGGGVDEGEAVELFHVNTQRAGRTAEQGGPLHDHVLDGTKPVLLVAFRTLHQDLESSRSQRRSFFFMSSSWSCWAM</sequence>